<evidence type="ECO:0000313" key="3">
    <source>
        <dbReference type="Proteomes" id="UP000310158"/>
    </source>
</evidence>
<feature type="compositionally biased region" description="Low complexity" evidence="1">
    <location>
        <begin position="43"/>
        <end position="60"/>
    </location>
</feature>
<evidence type="ECO:0000313" key="2">
    <source>
        <dbReference type="EMBL" id="THH14280.1"/>
    </source>
</evidence>
<accession>A0A4S4LVF8</accession>
<keyword evidence="3" id="KW-1185">Reference proteome</keyword>
<name>A0A4S4LVF8_9AGAM</name>
<feature type="compositionally biased region" description="Polar residues" evidence="1">
    <location>
        <begin position="143"/>
        <end position="165"/>
    </location>
</feature>
<reference evidence="2 3" key="1">
    <citation type="submission" date="2019-02" db="EMBL/GenBank/DDBJ databases">
        <title>Genome sequencing of the rare red list fungi Bondarzewia mesenterica.</title>
        <authorList>
            <person name="Buettner E."/>
            <person name="Kellner H."/>
        </authorList>
    </citation>
    <scope>NUCLEOTIDE SEQUENCE [LARGE SCALE GENOMIC DNA]</scope>
    <source>
        <strain evidence="2 3">DSM 108281</strain>
    </source>
</reference>
<protein>
    <submittedName>
        <fullName evidence="2">Uncharacterized protein</fullName>
    </submittedName>
</protein>
<feature type="compositionally biased region" description="Low complexity" evidence="1">
    <location>
        <begin position="176"/>
        <end position="194"/>
    </location>
</feature>
<feature type="compositionally biased region" description="Polar residues" evidence="1">
    <location>
        <begin position="24"/>
        <end position="33"/>
    </location>
</feature>
<dbReference type="Proteomes" id="UP000310158">
    <property type="component" value="Unassembled WGS sequence"/>
</dbReference>
<evidence type="ECO:0000256" key="1">
    <source>
        <dbReference type="SAM" id="MobiDB-lite"/>
    </source>
</evidence>
<gene>
    <name evidence="2" type="ORF">EW146_g6033</name>
</gene>
<organism evidence="2 3">
    <name type="scientific">Bondarzewia mesenterica</name>
    <dbReference type="NCBI Taxonomy" id="1095465"/>
    <lineage>
        <taxon>Eukaryota</taxon>
        <taxon>Fungi</taxon>
        <taxon>Dikarya</taxon>
        <taxon>Basidiomycota</taxon>
        <taxon>Agaricomycotina</taxon>
        <taxon>Agaricomycetes</taxon>
        <taxon>Russulales</taxon>
        <taxon>Bondarzewiaceae</taxon>
        <taxon>Bondarzewia</taxon>
    </lineage>
</organism>
<comment type="caution">
    <text evidence="2">The sequence shown here is derived from an EMBL/GenBank/DDBJ whole genome shotgun (WGS) entry which is preliminary data.</text>
</comment>
<dbReference type="AlphaFoldDB" id="A0A4S4LVF8"/>
<dbReference type="EMBL" id="SGPL01000289">
    <property type="protein sequence ID" value="THH14280.1"/>
    <property type="molecule type" value="Genomic_DNA"/>
</dbReference>
<sequence>MTWRASIEQSAKPPVPSSPRKRTLSPSTDQPLQSLVDAEPQIPTLTPTSTHTTTDLRPLTFPTQNTVSLDDDISRRRRRIEELEDLELRERAVELRVRERQLDLRARELAVESNTSLRSRGGDGYASDASFSRRPPHRHVPQSPRTQPSLPSLQSRYSYSTTSLQAPPPSSPFQRSPEPQLHSHSHSQSQQHPPNCTCPACTVARYATDPVPIAVPAPQKPTTTKGWRRRLSMPVVVSQAFSSSSSSESKKDKGPYAVGVGIAGGIGRLGEANRSVASFGRR</sequence>
<feature type="region of interest" description="Disordered" evidence="1">
    <location>
        <begin position="1"/>
        <end position="65"/>
    </location>
</feature>
<feature type="region of interest" description="Disordered" evidence="1">
    <location>
        <begin position="112"/>
        <end position="195"/>
    </location>
</feature>
<proteinExistence type="predicted"/>